<dbReference type="Pfam" id="PF03931">
    <property type="entry name" value="Skp1_POZ"/>
    <property type="match status" value="1"/>
</dbReference>
<keyword evidence="7" id="KW-1185">Reference proteome</keyword>
<dbReference type="FunCoup" id="A0A067PNW3">
    <property type="interactions" value="322"/>
</dbReference>
<dbReference type="InterPro" id="IPR011333">
    <property type="entry name" value="SKP1/BTB/POZ_sf"/>
</dbReference>
<proteinExistence type="inferred from homology"/>
<dbReference type="InterPro" id="IPR001232">
    <property type="entry name" value="SKP1-like"/>
</dbReference>
<dbReference type="FunFam" id="3.30.710.10:FF:000035">
    <property type="entry name" value="Elongin C transcription elongation factor"/>
    <property type="match status" value="1"/>
</dbReference>
<dbReference type="SUPFAM" id="SSF54695">
    <property type="entry name" value="POZ domain"/>
    <property type="match status" value="1"/>
</dbReference>
<evidence type="ECO:0000256" key="3">
    <source>
        <dbReference type="ARBA" id="ARBA00021347"/>
    </source>
</evidence>
<comment type="similarity">
    <text evidence="2">Belongs to the SKP1 family.</text>
</comment>
<keyword evidence="4" id="KW-0539">Nucleus</keyword>
<evidence type="ECO:0000313" key="7">
    <source>
        <dbReference type="Proteomes" id="UP000027265"/>
    </source>
</evidence>
<feature type="domain" description="SKP1 component POZ" evidence="5">
    <location>
        <begin position="18"/>
        <end position="79"/>
    </location>
</feature>
<dbReference type="InterPro" id="IPR039948">
    <property type="entry name" value="ELC1"/>
</dbReference>
<name>A0A067PNW3_9AGAM</name>
<sequence length="115" mass="12948">MTGDVEMTDDSTPKDDWVLITSADGFSFMVKRKVAMTSGTLKNMLNTESNFKEAVSNTCEMSETRGAVVEKLCEYMAYKAQYEQVPPKEDIPDFTERIPPEVALELLVAADYYEV</sequence>
<evidence type="ECO:0000256" key="2">
    <source>
        <dbReference type="ARBA" id="ARBA00009993"/>
    </source>
</evidence>
<dbReference type="PANTHER" id="PTHR20648">
    <property type="entry name" value="ELONGIN-C"/>
    <property type="match status" value="1"/>
</dbReference>
<dbReference type="Proteomes" id="UP000027265">
    <property type="component" value="Unassembled WGS sequence"/>
</dbReference>
<gene>
    <name evidence="6" type="ORF">JAAARDRAFT_159534</name>
</gene>
<evidence type="ECO:0000313" key="6">
    <source>
        <dbReference type="EMBL" id="KDQ55505.1"/>
    </source>
</evidence>
<accession>A0A067PNW3</accession>
<dbReference type="STRING" id="933084.A0A067PNW3"/>
<dbReference type="EMBL" id="KL197725">
    <property type="protein sequence ID" value="KDQ55505.1"/>
    <property type="molecule type" value="Genomic_DNA"/>
</dbReference>
<dbReference type="InterPro" id="IPR016073">
    <property type="entry name" value="Skp1_comp_POZ"/>
</dbReference>
<comment type="subcellular location">
    <subcellularLocation>
        <location evidence="1">Nucleus</location>
    </subcellularLocation>
</comment>
<dbReference type="InParanoid" id="A0A067PNW3"/>
<evidence type="ECO:0000256" key="4">
    <source>
        <dbReference type="ARBA" id="ARBA00023242"/>
    </source>
</evidence>
<dbReference type="Gene3D" id="3.30.710.10">
    <property type="entry name" value="Potassium Channel Kv1.1, Chain A"/>
    <property type="match status" value="1"/>
</dbReference>
<dbReference type="OrthoDB" id="249087at2759"/>
<reference evidence="7" key="1">
    <citation type="journal article" date="2014" name="Proc. Natl. Acad. Sci. U.S.A.">
        <title>Extensive sampling of basidiomycete genomes demonstrates inadequacy of the white-rot/brown-rot paradigm for wood decay fungi.</title>
        <authorList>
            <person name="Riley R."/>
            <person name="Salamov A.A."/>
            <person name="Brown D.W."/>
            <person name="Nagy L.G."/>
            <person name="Floudas D."/>
            <person name="Held B.W."/>
            <person name="Levasseur A."/>
            <person name="Lombard V."/>
            <person name="Morin E."/>
            <person name="Otillar R."/>
            <person name="Lindquist E.A."/>
            <person name="Sun H."/>
            <person name="LaButti K.M."/>
            <person name="Schmutz J."/>
            <person name="Jabbour D."/>
            <person name="Luo H."/>
            <person name="Baker S.E."/>
            <person name="Pisabarro A.G."/>
            <person name="Walton J.D."/>
            <person name="Blanchette R.A."/>
            <person name="Henrissat B."/>
            <person name="Martin F."/>
            <person name="Cullen D."/>
            <person name="Hibbett D.S."/>
            <person name="Grigoriev I.V."/>
        </authorList>
    </citation>
    <scope>NUCLEOTIDE SEQUENCE [LARGE SCALE GENOMIC DNA]</scope>
    <source>
        <strain evidence="7">MUCL 33604</strain>
    </source>
</reference>
<evidence type="ECO:0000259" key="5">
    <source>
        <dbReference type="Pfam" id="PF03931"/>
    </source>
</evidence>
<dbReference type="GO" id="GO:0006511">
    <property type="term" value="P:ubiquitin-dependent protein catabolic process"/>
    <property type="evidence" value="ECO:0007669"/>
    <property type="project" value="InterPro"/>
</dbReference>
<dbReference type="CDD" id="cd18321">
    <property type="entry name" value="BTB_POZ_EloC"/>
    <property type="match status" value="1"/>
</dbReference>
<dbReference type="HOGENOM" id="CLU_130038_2_1_1"/>
<dbReference type="SMART" id="SM00512">
    <property type="entry name" value="Skp1"/>
    <property type="match status" value="1"/>
</dbReference>
<protein>
    <recommendedName>
        <fullName evidence="3">Elongin-C</fullName>
    </recommendedName>
</protein>
<evidence type="ECO:0000256" key="1">
    <source>
        <dbReference type="ARBA" id="ARBA00004123"/>
    </source>
</evidence>
<organism evidence="6 7">
    <name type="scientific">Jaapia argillacea MUCL 33604</name>
    <dbReference type="NCBI Taxonomy" id="933084"/>
    <lineage>
        <taxon>Eukaryota</taxon>
        <taxon>Fungi</taxon>
        <taxon>Dikarya</taxon>
        <taxon>Basidiomycota</taxon>
        <taxon>Agaricomycotina</taxon>
        <taxon>Agaricomycetes</taxon>
        <taxon>Agaricomycetidae</taxon>
        <taxon>Jaapiales</taxon>
        <taxon>Jaapiaceae</taxon>
        <taxon>Jaapia</taxon>
    </lineage>
</organism>
<dbReference type="AlphaFoldDB" id="A0A067PNW3"/>
<dbReference type="GO" id="GO:0005634">
    <property type="term" value="C:nucleus"/>
    <property type="evidence" value="ECO:0007669"/>
    <property type="project" value="UniProtKB-SubCell"/>
</dbReference>